<dbReference type="InterPro" id="IPR000014">
    <property type="entry name" value="PAS"/>
</dbReference>
<dbReference type="Pfam" id="PF00072">
    <property type="entry name" value="Response_reg"/>
    <property type="match status" value="1"/>
</dbReference>
<evidence type="ECO:0000256" key="1">
    <source>
        <dbReference type="ARBA" id="ARBA00022801"/>
    </source>
</evidence>
<proteinExistence type="predicted"/>
<dbReference type="AlphaFoldDB" id="A0A1E5L5K9"/>
<evidence type="ECO:0000313" key="6">
    <source>
        <dbReference type="Proteomes" id="UP000095255"/>
    </source>
</evidence>
<dbReference type="PROSITE" id="PS50110">
    <property type="entry name" value="RESPONSE_REGULATORY"/>
    <property type="match status" value="1"/>
</dbReference>
<dbReference type="InterPro" id="IPR011006">
    <property type="entry name" value="CheY-like_superfamily"/>
</dbReference>
<dbReference type="GO" id="GO:0000160">
    <property type="term" value="P:phosphorelay signal transduction system"/>
    <property type="evidence" value="ECO:0007669"/>
    <property type="project" value="InterPro"/>
</dbReference>
<keyword evidence="1" id="KW-0378">Hydrolase</keyword>
<reference evidence="5 6" key="1">
    <citation type="submission" date="2016-09" db="EMBL/GenBank/DDBJ databases">
        <title>Desulfuribacillus arsenicus sp. nov., an obligately anaerobic, dissimilatory arsenic- and antimonate-reducing bacterium isolated from anoxic sediments.</title>
        <authorList>
            <person name="Abin C.A."/>
            <person name="Hollibaugh J.T."/>
        </authorList>
    </citation>
    <scope>NUCLEOTIDE SEQUENCE [LARGE SCALE GENOMIC DNA]</scope>
    <source>
        <strain evidence="5 6">MLFW-2</strain>
    </source>
</reference>
<dbReference type="InterPro" id="IPR036457">
    <property type="entry name" value="PPM-type-like_dom_sf"/>
</dbReference>
<dbReference type="InterPro" id="IPR035965">
    <property type="entry name" value="PAS-like_dom_sf"/>
</dbReference>
<dbReference type="PROSITE" id="PS50112">
    <property type="entry name" value="PAS"/>
    <property type="match status" value="1"/>
</dbReference>
<dbReference type="SMART" id="SM00091">
    <property type="entry name" value="PAS"/>
    <property type="match status" value="1"/>
</dbReference>
<dbReference type="Pfam" id="PF07228">
    <property type="entry name" value="SpoIIE"/>
    <property type="match status" value="1"/>
</dbReference>
<gene>
    <name evidence="5" type="ORF">BHU72_04720</name>
</gene>
<dbReference type="OrthoDB" id="9763484at2"/>
<dbReference type="PANTHER" id="PTHR43156">
    <property type="entry name" value="STAGE II SPORULATION PROTEIN E-RELATED"/>
    <property type="match status" value="1"/>
</dbReference>
<dbReference type="Proteomes" id="UP000095255">
    <property type="component" value="Unassembled WGS sequence"/>
</dbReference>
<protein>
    <recommendedName>
        <fullName evidence="7">PAS domain S-box protein</fullName>
    </recommendedName>
</protein>
<evidence type="ECO:0000256" key="2">
    <source>
        <dbReference type="PROSITE-ProRule" id="PRU00169"/>
    </source>
</evidence>
<dbReference type="Gene3D" id="3.30.450.20">
    <property type="entry name" value="PAS domain"/>
    <property type="match status" value="1"/>
</dbReference>
<accession>A0A1E5L5K9</accession>
<dbReference type="SUPFAM" id="SSF81606">
    <property type="entry name" value="PP2C-like"/>
    <property type="match status" value="1"/>
</dbReference>
<sequence length="522" mass="59432">MIKAMKILIVDDSKANALLLLKYLQVEGYSDVSYVLSALEALDVLNKSLDLILMDVMMPEMDGIEAVQQVRKSYNPQQLPIVMVTAADQVGYLKSAFDAGANDYVSKPVNRVEFLARVKNTLDLKRQYDRRVHYERILENTLEEQRVQITAMETTSSGIIIADHVCHVEWMNHAAEELLGYTLEELLSTNLMEHFAEQDRLRVYQQLAQNTNPNAIQEQATQPMIEELVNYYNRNQQQRIAKVSCTSLLVTVHKQKLQKLVLVVHDVTEQESQRIQLENELELAKQIQKNLLPAPMDQKDIQINGYIEVSNRLSGDFYYWHQISESQYGVIIIDVMGHGVSSSLVGMTIRSLLPGIISRIKSPTEVMLELNRHMISLYQSKAYIFACMDYYFTAIYVLIDTEKDMVRYVNSGHPVGILVENCKKFIKLDTGSPPIGLLSQLPMKEAQLSFPKGSRLVLYSDGLLALLPQNYKWQIGILTALIQKSCGKPYGELLDSILRNPENIKENASRDDDITLVVIDRK</sequence>
<comment type="caution">
    <text evidence="5">The sequence shown here is derived from an EMBL/GenBank/DDBJ whole genome shotgun (WGS) entry which is preliminary data.</text>
</comment>
<dbReference type="CDD" id="cd00130">
    <property type="entry name" value="PAS"/>
    <property type="match status" value="1"/>
</dbReference>
<feature type="modified residue" description="4-aspartylphosphate" evidence="2">
    <location>
        <position position="55"/>
    </location>
</feature>
<feature type="domain" description="Response regulatory" evidence="3">
    <location>
        <begin position="6"/>
        <end position="122"/>
    </location>
</feature>
<organism evidence="5 6">
    <name type="scientific">Desulfuribacillus stibiiarsenatis</name>
    <dbReference type="NCBI Taxonomy" id="1390249"/>
    <lineage>
        <taxon>Bacteria</taxon>
        <taxon>Bacillati</taxon>
        <taxon>Bacillota</taxon>
        <taxon>Desulfuribacillia</taxon>
        <taxon>Desulfuribacillales</taxon>
        <taxon>Desulfuribacillaceae</taxon>
        <taxon>Desulfuribacillus</taxon>
    </lineage>
</organism>
<evidence type="ECO:0000259" key="3">
    <source>
        <dbReference type="PROSITE" id="PS50110"/>
    </source>
</evidence>
<feature type="domain" description="PAS" evidence="4">
    <location>
        <begin position="144"/>
        <end position="214"/>
    </location>
</feature>
<dbReference type="NCBIfam" id="TIGR00229">
    <property type="entry name" value="sensory_box"/>
    <property type="match status" value="1"/>
</dbReference>
<dbReference type="SMART" id="SM00448">
    <property type="entry name" value="REC"/>
    <property type="match status" value="1"/>
</dbReference>
<dbReference type="Pfam" id="PF13426">
    <property type="entry name" value="PAS_9"/>
    <property type="match status" value="1"/>
</dbReference>
<dbReference type="SMART" id="SM00331">
    <property type="entry name" value="PP2C_SIG"/>
    <property type="match status" value="1"/>
</dbReference>
<keyword evidence="6" id="KW-1185">Reference proteome</keyword>
<evidence type="ECO:0000313" key="5">
    <source>
        <dbReference type="EMBL" id="OEH85396.1"/>
    </source>
</evidence>
<dbReference type="Gene3D" id="3.60.40.10">
    <property type="entry name" value="PPM-type phosphatase domain"/>
    <property type="match status" value="1"/>
</dbReference>
<evidence type="ECO:0000259" key="4">
    <source>
        <dbReference type="PROSITE" id="PS50112"/>
    </source>
</evidence>
<evidence type="ECO:0008006" key="7">
    <source>
        <dbReference type="Google" id="ProtNLM"/>
    </source>
</evidence>
<dbReference type="PANTHER" id="PTHR43156:SF14">
    <property type="entry name" value="PHOSPHOSERINE PHOSPHATASE RSBP"/>
    <property type="match status" value="1"/>
</dbReference>
<dbReference type="SUPFAM" id="SSF52172">
    <property type="entry name" value="CheY-like"/>
    <property type="match status" value="1"/>
</dbReference>
<dbReference type="Gene3D" id="3.40.50.2300">
    <property type="match status" value="1"/>
</dbReference>
<dbReference type="RefSeq" id="WP_069702223.1">
    <property type="nucleotide sequence ID" value="NZ_MJAT01000022.1"/>
</dbReference>
<name>A0A1E5L5K9_9FIRM</name>
<dbReference type="GO" id="GO:0016791">
    <property type="term" value="F:phosphatase activity"/>
    <property type="evidence" value="ECO:0007669"/>
    <property type="project" value="TreeGrafter"/>
</dbReference>
<dbReference type="EMBL" id="MJAT01000022">
    <property type="protein sequence ID" value="OEH85396.1"/>
    <property type="molecule type" value="Genomic_DNA"/>
</dbReference>
<dbReference type="InterPro" id="IPR001932">
    <property type="entry name" value="PPM-type_phosphatase-like_dom"/>
</dbReference>
<dbReference type="SUPFAM" id="SSF55785">
    <property type="entry name" value="PYP-like sensor domain (PAS domain)"/>
    <property type="match status" value="1"/>
</dbReference>
<dbReference type="InterPro" id="IPR052016">
    <property type="entry name" value="Bact_Sigma-Reg"/>
</dbReference>
<dbReference type="STRING" id="1390249.BHU72_04720"/>
<dbReference type="InterPro" id="IPR001789">
    <property type="entry name" value="Sig_transdc_resp-reg_receiver"/>
</dbReference>
<keyword evidence="2" id="KW-0597">Phosphoprotein</keyword>